<evidence type="ECO:0000256" key="4">
    <source>
        <dbReference type="ARBA" id="ARBA00023136"/>
    </source>
</evidence>
<sequence>MGYLLLILGLLAWSVPHLWKRFAPAHRASMGDKGKLVVTVASFVGIALMVVGYRMAPVDPIWPESRSMVPVNNLLMLLVFYLFAASGMKTAVTRYVRHPQLWGVRLWALAHLMVNGDLASLILFAGLFVWAQVEVAFINRADPVWVKPTGPANVGKEIGAVVGAVLVMGAVGYVHILLGYNPFG</sequence>
<dbReference type="Pfam" id="PF07298">
    <property type="entry name" value="NnrU"/>
    <property type="match status" value="1"/>
</dbReference>
<feature type="transmembrane region" description="Helical" evidence="5">
    <location>
        <begin position="158"/>
        <end position="178"/>
    </location>
</feature>
<evidence type="ECO:0000259" key="6">
    <source>
        <dbReference type="Pfam" id="PF07298"/>
    </source>
</evidence>
<feature type="transmembrane region" description="Helical" evidence="5">
    <location>
        <begin position="36"/>
        <end position="53"/>
    </location>
</feature>
<dbReference type="Proteomes" id="UP001208938">
    <property type="component" value="Unassembled WGS sequence"/>
</dbReference>
<reference evidence="7 8" key="1">
    <citation type="submission" date="2022-10" db="EMBL/GenBank/DDBJ databases">
        <title>Pararhodobacter sp. nov., isolated from marine algae.</title>
        <authorList>
            <person name="Choi B.J."/>
            <person name="Kim J.M."/>
            <person name="Lee J.K."/>
            <person name="Choi D.G."/>
            <person name="Jeon C.O."/>
        </authorList>
    </citation>
    <scope>NUCLEOTIDE SEQUENCE [LARGE SCALE GENOMIC DNA]</scope>
    <source>
        <strain evidence="7 8">ZQ420</strain>
    </source>
</reference>
<evidence type="ECO:0000256" key="1">
    <source>
        <dbReference type="ARBA" id="ARBA00004141"/>
    </source>
</evidence>
<proteinExistence type="predicted"/>
<organism evidence="7 8">
    <name type="scientific">Pararhodobacter zhoushanensis</name>
    <dbReference type="NCBI Taxonomy" id="2479545"/>
    <lineage>
        <taxon>Bacteria</taxon>
        <taxon>Pseudomonadati</taxon>
        <taxon>Pseudomonadota</taxon>
        <taxon>Alphaproteobacteria</taxon>
        <taxon>Rhodobacterales</taxon>
        <taxon>Paracoccaceae</taxon>
        <taxon>Pararhodobacter</taxon>
    </lineage>
</organism>
<keyword evidence="8" id="KW-1185">Reference proteome</keyword>
<name>A0ABT3GU60_9RHOB</name>
<feature type="transmembrane region" description="Helical" evidence="5">
    <location>
        <begin position="112"/>
        <end position="137"/>
    </location>
</feature>
<gene>
    <name evidence="7" type="ORF">OKW52_02005</name>
</gene>
<keyword evidence="4 5" id="KW-0472">Membrane</keyword>
<comment type="caution">
    <text evidence="7">The sequence shown here is derived from an EMBL/GenBank/DDBJ whole genome shotgun (WGS) entry which is preliminary data.</text>
</comment>
<dbReference type="EMBL" id="JAPDFL010000001">
    <property type="protein sequence ID" value="MCW1931071.1"/>
    <property type="molecule type" value="Genomic_DNA"/>
</dbReference>
<feature type="domain" description="NnrU" evidence="6">
    <location>
        <begin position="5"/>
        <end position="181"/>
    </location>
</feature>
<dbReference type="RefSeq" id="WP_264504224.1">
    <property type="nucleotide sequence ID" value="NZ_JAPDFL010000001.1"/>
</dbReference>
<evidence type="ECO:0000313" key="7">
    <source>
        <dbReference type="EMBL" id="MCW1931071.1"/>
    </source>
</evidence>
<protein>
    <submittedName>
        <fullName evidence="7">NnrU family protein</fullName>
    </submittedName>
</protein>
<feature type="transmembrane region" description="Helical" evidence="5">
    <location>
        <begin position="74"/>
        <end position="92"/>
    </location>
</feature>
<evidence type="ECO:0000313" key="8">
    <source>
        <dbReference type="Proteomes" id="UP001208938"/>
    </source>
</evidence>
<evidence type="ECO:0000256" key="3">
    <source>
        <dbReference type="ARBA" id="ARBA00022989"/>
    </source>
</evidence>
<dbReference type="InterPro" id="IPR009915">
    <property type="entry name" value="NnrU_dom"/>
</dbReference>
<evidence type="ECO:0000256" key="5">
    <source>
        <dbReference type="SAM" id="Phobius"/>
    </source>
</evidence>
<evidence type="ECO:0000256" key="2">
    <source>
        <dbReference type="ARBA" id="ARBA00022692"/>
    </source>
</evidence>
<comment type="subcellular location">
    <subcellularLocation>
        <location evidence="1">Membrane</location>
        <topology evidence="1">Multi-pass membrane protein</topology>
    </subcellularLocation>
</comment>
<accession>A0ABT3GU60</accession>
<keyword evidence="3 5" id="KW-1133">Transmembrane helix</keyword>
<keyword evidence="2 5" id="KW-0812">Transmembrane</keyword>